<proteinExistence type="predicted"/>
<organism evidence="1 2">
    <name type="scientific">Podila minutissima</name>
    <dbReference type="NCBI Taxonomy" id="64525"/>
    <lineage>
        <taxon>Eukaryota</taxon>
        <taxon>Fungi</taxon>
        <taxon>Fungi incertae sedis</taxon>
        <taxon>Mucoromycota</taxon>
        <taxon>Mortierellomycotina</taxon>
        <taxon>Mortierellomycetes</taxon>
        <taxon>Mortierellales</taxon>
        <taxon>Mortierellaceae</taxon>
        <taxon>Podila</taxon>
    </lineage>
</organism>
<reference evidence="1" key="1">
    <citation type="journal article" date="2020" name="Fungal Divers.">
        <title>Resolving the Mortierellaceae phylogeny through synthesis of multi-gene phylogenetics and phylogenomics.</title>
        <authorList>
            <person name="Vandepol N."/>
            <person name="Liber J."/>
            <person name="Desiro A."/>
            <person name="Na H."/>
            <person name="Kennedy M."/>
            <person name="Barry K."/>
            <person name="Grigoriev I.V."/>
            <person name="Miller A.N."/>
            <person name="O'Donnell K."/>
            <person name="Stajich J.E."/>
            <person name="Bonito G."/>
        </authorList>
    </citation>
    <scope>NUCLEOTIDE SEQUENCE</scope>
    <source>
        <strain evidence="1">NVP1</strain>
    </source>
</reference>
<accession>A0A9P5SEN9</accession>
<evidence type="ECO:0000313" key="2">
    <source>
        <dbReference type="Proteomes" id="UP000696485"/>
    </source>
</evidence>
<keyword evidence="2" id="KW-1185">Reference proteome</keyword>
<dbReference type="AlphaFoldDB" id="A0A9P5SEN9"/>
<comment type="caution">
    <text evidence="1">The sequence shown here is derived from an EMBL/GenBank/DDBJ whole genome shotgun (WGS) entry which is preliminary data.</text>
</comment>
<evidence type="ECO:0000313" key="1">
    <source>
        <dbReference type="EMBL" id="KAF9327439.1"/>
    </source>
</evidence>
<sequence length="646" mass="73905">MFADIPELVVLLSRYLTTQDLFTCIRVSSQGYHLFVPFLWHTVDDSTPSWKHILYQCSDPGVRCWESYLGQTLTDADKNKDREWLMHVFRKHGHHIRNLTIHWPMVLEAASMASGCLTLQSLTLEMRTPTLPYSIIPGGGYFGPTMNSPPPSLFPGVAEESDYIQPHFCSWIPEIQKEIKEFGWALTQHYWNLIFRNQDLTRLVLHHPSGFEWNVKSTEVFLRGMTMLKHLKELQGWEFIALPSIWELLAAVPTLESLEAPIDLLPDPLPEVNTTLRTLTVHNALSINSLLDVLGLFPNLSSLTVPMIMVRDAQQPQPQSSRIEKVTSSGSANVLPRVPSVGANLRELVATNVDDYAMLLKLLPDHVELTWFERTKNCMVVPLKLPEHSTRFGVFKAPVKPWYIDEVLEDRPLHDVANELFVTSSRLRVFDSIMHFVHVDEMLRQPWACMGLEWLTCRIVGLDRLKDTEQALVDRVLAPGYTGDLSVEESAAVEKFQRSCAQHHGIYDRLASLSKLKHLELGFENRCQLTYRDGPTYVGADGKEYVKYADPMFDTLELSLASGLDRLGALKGMEMIGFECINHRIGRAELEWMAKSWPKLRLMYGLSKEKQHMLEHNEERTALREHFQQLRPDVVHDSLYNATIGQ</sequence>
<name>A0A9P5SEN9_9FUNG</name>
<protein>
    <submittedName>
        <fullName evidence="1">Uncharacterized protein</fullName>
    </submittedName>
</protein>
<gene>
    <name evidence="1" type="ORF">BG006_009257</name>
</gene>
<dbReference type="EMBL" id="JAAAUY010000665">
    <property type="protein sequence ID" value="KAF9327439.1"/>
    <property type="molecule type" value="Genomic_DNA"/>
</dbReference>
<dbReference type="Proteomes" id="UP000696485">
    <property type="component" value="Unassembled WGS sequence"/>
</dbReference>